<dbReference type="Proteomes" id="UP000076962">
    <property type="component" value="Unassembled WGS sequence"/>
</dbReference>
<feature type="transmembrane region" description="Helical" evidence="13">
    <location>
        <begin position="347"/>
        <end position="365"/>
    </location>
</feature>
<evidence type="ECO:0000256" key="3">
    <source>
        <dbReference type="ARBA" id="ARBA00022475"/>
    </source>
</evidence>
<feature type="domain" description="Nucleoside transporter/FeoB GTPase Gate" evidence="15">
    <location>
        <begin position="349"/>
        <end position="536"/>
    </location>
</feature>
<dbReference type="InterPro" id="IPR003373">
    <property type="entry name" value="Fe2_transport_prot-B"/>
</dbReference>
<comment type="function">
    <text evidence="13">Probable transporter of a GTP-driven Fe(2+) uptake system.</text>
</comment>
<keyword evidence="4 13" id="KW-0410">Iron transport</keyword>
<dbReference type="NCBIfam" id="TIGR00437">
    <property type="entry name" value="feoB"/>
    <property type="match status" value="1"/>
</dbReference>
<comment type="caution">
    <text evidence="17">The sequence shown here is derived from an EMBL/GenBank/DDBJ whole genome shotgun (WGS) entry which is preliminary data.</text>
</comment>
<evidence type="ECO:0000256" key="6">
    <source>
        <dbReference type="ARBA" id="ARBA00022741"/>
    </source>
</evidence>
<dbReference type="PATRIC" id="fig|1003181.4.peg.7321"/>
<evidence type="ECO:0000256" key="11">
    <source>
        <dbReference type="ARBA" id="ARBA00023136"/>
    </source>
</evidence>
<evidence type="ECO:0000256" key="12">
    <source>
        <dbReference type="NCBIfam" id="TIGR00437"/>
    </source>
</evidence>
<dbReference type="InterPro" id="IPR041069">
    <property type="entry name" value="FeoB_Cyto"/>
</dbReference>
<dbReference type="InterPro" id="IPR050860">
    <property type="entry name" value="FeoB_GTPase"/>
</dbReference>
<dbReference type="Gene3D" id="1.10.287.1770">
    <property type="match status" value="1"/>
</dbReference>
<sequence length="607" mass="66424">MPTLRVEYPEMIEAAITQLLPTITERLPDNIKSHAHWVALKLLEDDSWAIHWLGNDLNETVTQHQQKIEEDLDEDVDIIVADTRYAFIATIMEKAVKKADQVTRTVSDKIDKVVLNRVLGIPIFLAVMYLMFMFTINIGGAFIDFFDILFGTIFVDGFGQLLTAIGLPDALIIFIAGGIGGGIQIVATFIPIIFGLYLFLSFLEDSGYMARAAFVMDRFMRFIGLPGKSFVPLIVGFGCNVPAIMATRTLENQRDRILTIMMNPFMSCGARLPVYALFAAAFFPVGGQNLVFGLYLFGIAVAVMTGLIMKNTLLKGEASPFLMELPPYHLPTVQGILLRSWERLKNFIFRAGKVIVPMVIVINFLNSWGVDGSFGNEDSDQSVLSEIGRTITPAFEPMGLTEENWPATVGIFTGILAKEVVVGALDAIYSELAAQEAGIEAQEEAFSFWGGIGDAFATIPANLAEVTNTILDPLGINIGDVSNVETAAEEQEVSTGTFGAMVARFDGQIGAFAYLLFILLYFPCVAATAAIYRETNMAWTVFVASWTTGLAYMFATVFYQLGTFAQHPMASIAWTVGLLSLFAISVFGLYISGRRGLSTGQPVLNQG</sequence>
<dbReference type="InterPro" id="IPR011640">
    <property type="entry name" value="Fe2_transport_prot_B_C"/>
</dbReference>
<keyword evidence="5 13" id="KW-0812">Transmembrane</keyword>
<dbReference type="Pfam" id="PF07664">
    <property type="entry name" value="FeoB_C"/>
    <property type="match status" value="1"/>
</dbReference>
<keyword evidence="7 13" id="KW-1133">Transmembrane helix</keyword>
<feature type="domain" description="Nucleoside transporter/FeoB GTPase Gate" evidence="15">
    <location>
        <begin position="188"/>
        <end position="281"/>
    </location>
</feature>
<feature type="transmembrane region" description="Helical" evidence="13">
    <location>
        <begin position="292"/>
        <end position="309"/>
    </location>
</feature>
<evidence type="ECO:0000259" key="14">
    <source>
        <dbReference type="Pfam" id="PF07664"/>
    </source>
</evidence>
<name>A0A176RT30_9GAMM</name>
<evidence type="ECO:0000256" key="9">
    <source>
        <dbReference type="ARBA" id="ARBA00023065"/>
    </source>
</evidence>
<keyword evidence="9" id="KW-0406">Ion transport</keyword>
<dbReference type="AlphaFoldDB" id="A0A176RT30"/>
<protein>
    <recommendedName>
        <fullName evidence="12 13">Ferrous iron transport protein B</fullName>
    </recommendedName>
</protein>
<evidence type="ECO:0000256" key="10">
    <source>
        <dbReference type="ARBA" id="ARBA00023134"/>
    </source>
</evidence>
<feature type="transmembrane region" description="Helical" evidence="13">
    <location>
        <begin position="138"/>
        <end position="159"/>
    </location>
</feature>
<evidence type="ECO:0000313" key="17">
    <source>
        <dbReference type="EMBL" id="OAD18879.1"/>
    </source>
</evidence>
<organism evidence="17 18">
    <name type="scientific">Candidatus Thiomargarita nelsonii</name>
    <dbReference type="NCBI Taxonomy" id="1003181"/>
    <lineage>
        <taxon>Bacteria</taxon>
        <taxon>Pseudomonadati</taxon>
        <taxon>Pseudomonadota</taxon>
        <taxon>Gammaproteobacteria</taxon>
        <taxon>Thiotrichales</taxon>
        <taxon>Thiotrichaceae</taxon>
        <taxon>Thiomargarita</taxon>
    </lineage>
</organism>
<feature type="transmembrane region" description="Helical" evidence="13">
    <location>
        <begin position="268"/>
        <end position="286"/>
    </location>
</feature>
<dbReference type="PANTHER" id="PTHR43185">
    <property type="entry name" value="FERROUS IRON TRANSPORT PROTEIN B"/>
    <property type="match status" value="1"/>
</dbReference>
<evidence type="ECO:0000259" key="15">
    <source>
        <dbReference type="Pfam" id="PF07670"/>
    </source>
</evidence>
<keyword evidence="10 13" id="KW-0342">GTP-binding</keyword>
<proteinExistence type="inferred from homology"/>
<dbReference type="GO" id="GO:0005886">
    <property type="term" value="C:plasma membrane"/>
    <property type="evidence" value="ECO:0007669"/>
    <property type="project" value="UniProtKB-SubCell"/>
</dbReference>
<feature type="transmembrane region" description="Helical" evidence="13">
    <location>
        <begin position="571"/>
        <end position="591"/>
    </location>
</feature>
<evidence type="ECO:0000256" key="1">
    <source>
        <dbReference type="ARBA" id="ARBA00004651"/>
    </source>
</evidence>
<feature type="transmembrane region" description="Helical" evidence="13">
    <location>
        <begin position="171"/>
        <end position="200"/>
    </location>
</feature>
<keyword evidence="2 13" id="KW-0813">Transport</keyword>
<evidence type="ECO:0000256" key="2">
    <source>
        <dbReference type="ARBA" id="ARBA00022448"/>
    </source>
</evidence>
<evidence type="ECO:0000256" key="5">
    <source>
        <dbReference type="ARBA" id="ARBA00022692"/>
    </source>
</evidence>
<keyword evidence="8 13" id="KW-0408">Iron</keyword>
<evidence type="ECO:0000256" key="7">
    <source>
        <dbReference type="ARBA" id="ARBA00022989"/>
    </source>
</evidence>
<keyword evidence="11 13" id="KW-0472">Membrane</keyword>
<evidence type="ECO:0000256" key="8">
    <source>
        <dbReference type="ARBA" id="ARBA00023004"/>
    </source>
</evidence>
<keyword evidence="3" id="KW-1003">Cell membrane</keyword>
<feature type="domain" description="FeoB cytosolic helical" evidence="16">
    <location>
        <begin position="8"/>
        <end position="97"/>
    </location>
</feature>
<accession>A0A176RT30</accession>
<feature type="transmembrane region" description="Helical" evidence="13">
    <location>
        <begin position="539"/>
        <end position="559"/>
    </location>
</feature>
<evidence type="ECO:0000259" key="16">
    <source>
        <dbReference type="Pfam" id="PF17910"/>
    </source>
</evidence>
<dbReference type="Pfam" id="PF17910">
    <property type="entry name" value="FeoB_Cyto"/>
    <property type="match status" value="1"/>
</dbReference>
<feature type="transmembrane region" description="Helical" evidence="13">
    <location>
        <begin position="229"/>
        <end position="247"/>
    </location>
</feature>
<dbReference type="EMBL" id="LUTY01003049">
    <property type="protein sequence ID" value="OAD18879.1"/>
    <property type="molecule type" value="Genomic_DNA"/>
</dbReference>
<dbReference type="InterPro" id="IPR011642">
    <property type="entry name" value="Gate_dom"/>
</dbReference>
<comment type="similarity">
    <text evidence="13">Belongs to the TRAFAC class TrmE-Era-EngA-EngB-Septin-like GTPase superfamily. FeoB GTPase (TC 9.A.8) family.</text>
</comment>
<keyword evidence="6" id="KW-0547">Nucleotide-binding</keyword>
<feature type="domain" description="Ferrous iron transport protein B C-terminal" evidence="14">
    <location>
        <begin position="291"/>
        <end position="343"/>
    </location>
</feature>
<dbReference type="Pfam" id="PF07670">
    <property type="entry name" value="Gate"/>
    <property type="match status" value="2"/>
</dbReference>
<evidence type="ECO:0000256" key="13">
    <source>
        <dbReference type="RuleBase" id="RU362098"/>
    </source>
</evidence>
<feature type="transmembrane region" description="Helical" evidence="13">
    <location>
        <begin position="114"/>
        <end position="132"/>
    </location>
</feature>
<keyword evidence="18" id="KW-1185">Reference proteome</keyword>
<comment type="subcellular location">
    <subcellularLocation>
        <location evidence="13">Cell inner membrane</location>
        <topology evidence="13">Multi-pass membrane protein</topology>
    </subcellularLocation>
    <subcellularLocation>
        <location evidence="1">Cell membrane</location>
        <topology evidence="1">Multi-pass membrane protein</topology>
    </subcellularLocation>
</comment>
<dbReference type="GO" id="GO:0005525">
    <property type="term" value="F:GTP binding"/>
    <property type="evidence" value="ECO:0007669"/>
    <property type="project" value="UniProtKB-KW"/>
</dbReference>
<dbReference type="GO" id="GO:0015093">
    <property type="term" value="F:ferrous iron transmembrane transporter activity"/>
    <property type="evidence" value="ECO:0007669"/>
    <property type="project" value="UniProtKB-UniRule"/>
</dbReference>
<dbReference type="PANTHER" id="PTHR43185:SF1">
    <property type="entry name" value="FE(2+) TRANSPORTER FEOB"/>
    <property type="match status" value="1"/>
</dbReference>
<evidence type="ECO:0000256" key="4">
    <source>
        <dbReference type="ARBA" id="ARBA00022496"/>
    </source>
</evidence>
<reference evidence="17 18" key="1">
    <citation type="submission" date="2016-05" db="EMBL/GenBank/DDBJ databases">
        <title>Single-cell genome of chain-forming Candidatus Thiomargarita nelsonii and comparison to other large sulfur-oxidizing bacteria.</title>
        <authorList>
            <person name="Winkel M."/>
            <person name="Salman V."/>
            <person name="Woyke T."/>
            <person name="Schulz-Vogt H."/>
            <person name="Richter M."/>
            <person name="Flood B."/>
            <person name="Bailey J."/>
            <person name="Amann R."/>
            <person name="Mussmann M."/>
        </authorList>
    </citation>
    <scope>NUCLEOTIDE SEQUENCE [LARGE SCALE GENOMIC DNA]</scope>
    <source>
        <strain evidence="17 18">THI036</strain>
    </source>
</reference>
<gene>
    <name evidence="17" type="ORF">THIOM_005514</name>
</gene>
<feature type="transmembrane region" description="Helical" evidence="13">
    <location>
        <begin position="511"/>
        <end position="532"/>
    </location>
</feature>
<evidence type="ECO:0000313" key="18">
    <source>
        <dbReference type="Proteomes" id="UP000076962"/>
    </source>
</evidence>